<dbReference type="Proteomes" id="UP000253436">
    <property type="component" value="Unassembled WGS sequence"/>
</dbReference>
<dbReference type="AlphaFoldDB" id="A0A368ZCV1"/>
<gene>
    <name evidence="2" type="ORF">DFQ08_104271</name>
</gene>
<reference evidence="2 3" key="1">
    <citation type="submission" date="2018-07" db="EMBL/GenBank/DDBJ databases">
        <title>Genomic Encyclopedia of Type Strains, Phase III (KMG-III): the genomes of soil and plant-associated and newly described type strains.</title>
        <authorList>
            <person name="Whitman W."/>
        </authorList>
    </citation>
    <scope>NUCLEOTIDE SEQUENCE [LARGE SCALE GENOMIC DNA]</scope>
    <source>
        <strain evidence="2 3">CECT 7958</strain>
    </source>
</reference>
<keyword evidence="3" id="KW-1185">Reference proteome</keyword>
<dbReference type="RefSeq" id="WP_114310432.1">
    <property type="nucleotide sequence ID" value="NZ_QPJO01000004.1"/>
</dbReference>
<dbReference type="InterPro" id="IPR032710">
    <property type="entry name" value="NTF2-like_dom_sf"/>
</dbReference>
<proteinExistence type="predicted"/>
<evidence type="ECO:0000313" key="2">
    <source>
        <dbReference type="EMBL" id="RCW90871.1"/>
    </source>
</evidence>
<organism evidence="2 3">
    <name type="scientific">Winogradskyella arenosi</name>
    <dbReference type="NCBI Taxonomy" id="533325"/>
    <lineage>
        <taxon>Bacteria</taxon>
        <taxon>Pseudomonadati</taxon>
        <taxon>Bacteroidota</taxon>
        <taxon>Flavobacteriia</taxon>
        <taxon>Flavobacteriales</taxon>
        <taxon>Flavobacteriaceae</taxon>
        <taxon>Winogradskyella</taxon>
    </lineage>
</organism>
<evidence type="ECO:0008006" key="4">
    <source>
        <dbReference type="Google" id="ProtNLM"/>
    </source>
</evidence>
<evidence type="ECO:0000256" key="1">
    <source>
        <dbReference type="SAM" id="SignalP"/>
    </source>
</evidence>
<feature type="chain" id="PRO_5017041678" description="Nuclear transport factor 2 family protein" evidence="1">
    <location>
        <begin position="20"/>
        <end position="178"/>
    </location>
</feature>
<feature type="signal peptide" evidence="1">
    <location>
        <begin position="1"/>
        <end position="19"/>
    </location>
</feature>
<accession>A0A368ZCV1</accession>
<dbReference type="EMBL" id="QPJO01000004">
    <property type="protein sequence ID" value="RCW90871.1"/>
    <property type="molecule type" value="Genomic_DNA"/>
</dbReference>
<protein>
    <recommendedName>
        <fullName evidence="4">Nuclear transport factor 2 family protein</fullName>
    </recommendedName>
</protein>
<dbReference type="OrthoDB" id="8754772at2"/>
<name>A0A368ZCV1_9FLAO</name>
<sequence>MKKIVLTALLLTLSFGAFAQDDVEEKDYTTNVATLNSIIESLYTVISGDKGFKRDWDLFKHLFHKNAKLIPTGKSIKGEIKVRYLSVDDYISTSGEWLETNGFHEREVHRTVESFGAITQVFSTYEAYKTKTDEVPFLKGINSIQLFNDGTRWWIINLLWTQETEDTPIPETYLPQED</sequence>
<dbReference type="SUPFAM" id="SSF54427">
    <property type="entry name" value="NTF2-like"/>
    <property type="match status" value="1"/>
</dbReference>
<comment type="caution">
    <text evidence="2">The sequence shown here is derived from an EMBL/GenBank/DDBJ whole genome shotgun (WGS) entry which is preliminary data.</text>
</comment>
<dbReference type="Gene3D" id="3.10.450.50">
    <property type="match status" value="1"/>
</dbReference>
<keyword evidence="1" id="KW-0732">Signal</keyword>
<evidence type="ECO:0000313" key="3">
    <source>
        <dbReference type="Proteomes" id="UP000253436"/>
    </source>
</evidence>